<feature type="coiled-coil region" evidence="1">
    <location>
        <begin position="296"/>
        <end position="340"/>
    </location>
</feature>
<dbReference type="Proteomes" id="UP001596074">
    <property type="component" value="Unassembled WGS sequence"/>
</dbReference>
<feature type="region of interest" description="Disordered" evidence="2">
    <location>
        <begin position="20"/>
        <end position="75"/>
    </location>
</feature>
<evidence type="ECO:0000256" key="1">
    <source>
        <dbReference type="SAM" id="Coils"/>
    </source>
</evidence>
<feature type="domain" description="Band 7" evidence="3">
    <location>
        <begin position="92"/>
        <end position="278"/>
    </location>
</feature>
<gene>
    <name evidence="4" type="ORF">ACFPZN_06350</name>
</gene>
<sequence length="475" mass="52574">MSGPDNTYLRQVVEQQAVLEDDLKSRRAAAPAAAPAPGGAAPARGRQTALRKRERALGGGGPGQAGGPADRTAPGPVDVRISGFWRWKNVLVPPNAFVVHTRRGREKPLHIGLGVSFRFNPSTDSFLVVPGATQTILINAYCICRELQGVLVQGYVQWIIQDFGVAYRKLDFGDDEDPMRLVNLQLKEQAEAAIKDKVSTMGVRDVLSDKQPIIEELTARLRAVAEGEETGDQGLGLRIVTVQIKEAVVSSSRLWENLQKPYRSEQAQIARLAELQAEEAIGQREMAAGRLKETQRLEYERELAELRSRNEAERFDTDTAERLRRTRREQENAREVAELNTETTRHALRMERERHAEEAETGRLRLEREQELKRLELDGDLSRARARAEAHHQEALLEVERARAHAAIENERTPASVQAELIGALPEIVEKLPTPAEVRSVNLTGTDPGSVAGLLAQLTAVVGALREAAGDGRDR</sequence>
<dbReference type="InterPro" id="IPR036013">
    <property type="entry name" value="Band_7/SPFH_dom_sf"/>
</dbReference>
<name>A0ABW0ZS98_9ACTN</name>
<evidence type="ECO:0000313" key="4">
    <source>
        <dbReference type="EMBL" id="MFC5745227.1"/>
    </source>
</evidence>
<reference evidence="5" key="1">
    <citation type="journal article" date="2019" name="Int. J. Syst. Evol. Microbiol.">
        <title>The Global Catalogue of Microorganisms (GCM) 10K type strain sequencing project: providing services to taxonomists for standard genome sequencing and annotation.</title>
        <authorList>
            <consortium name="The Broad Institute Genomics Platform"/>
            <consortium name="The Broad Institute Genome Sequencing Center for Infectious Disease"/>
            <person name="Wu L."/>
            <person name="Ma J."/>
        </authorList>
    </citation>
    <scope>NUCLEOTIDE SEQUENCE [LARGE SCALE GENOMIC DNA]</scope>
    <source>
        <strain evidence="5">KCTC 42087</strain>
    </source>
</reference>
<dbReference type="Gene3D" id="3.30.479.30">
    <property type="entry name" value="Band 7 domain"/>
    <property type="match status" value="1"/>
</dbReference>
<organism evidence="4 5">
    <name type="scientific">Actinomadura rugatobispora</name>
    <dbReference type="NCBI Taxonomy" id="1994"/>
    <lineage>
        <taxon>Bacteria</taxon>
        <taxon>Bacillati</taxon>
        <taxon>Actinomycetota</taxon>
        <taxon>Actinomycetes</taxon>
        <taxon>Streptosporangiales</taxon>
        <taxon>Thermomonosporaceae</taxon>
        <taxon>Actinomadura</taxon>
    </lineage>
</organism>
<accession>A0ABW0ZS98</accession>
<keyword evidence="5" id="KW-1185">Reference proteome</keyword>
<comment type="caution">
    <text evidence="4">The sequence shown here is derived from an EMBL/GenBank/DDBJ whole genome shotgun (WGS) entry which is preliminary data.</text>
</comment>
<dbReference type="RefSeq" id="WP_378280849.1">
    <property type="nucleotide sequence ID" value="NZ_JBHSON010000006.1"/>
</dbReference>
<evidence type="ECO:0000256" key="2">
    <source>
        <dbReference type="SAM" id="MobiDB-lite"/>
    </source>
</evidence>
<protein>
    <submittedName>
        <fullName evidence="4">SPFH domain-containing protein</fullName>
    </submittedName>
</protein>
<dbReference type="SUPFAM" id="SSF117892">
    <property type="entry name" value="Band 7/SPFH domain"/>
    <property type="match status" value="1"/>
</dbReference>
<dbReference type="EMBL" id="JBHSON010000006">
    <property type="protein sequence ID" value="MFC5745227.1"/>
    <property type="molecule type" value="Genomic_DNA"/>
</dbReference>
<dbReference type="InterPro" id="IPR001107">
    <property type="entry name" value="Band_7"/>
</dbReference>
<feature type="compositionally biased region" description="Low complexity" evidence="2">
    <location>
        <begin position="28"/>
        <end position="46"/>
    </location>
</feature>
<proteinExistence type="predicted"/>
<evidence type="ECO:0000313" key="5">
    <source>
        <dbReference type="Proteomes" id="UP001596074"/>
    </source>
</evidence>
<evidence type="ECO:0000259" key="3">
    <source>
        <dbReference type="Pfam" id="PF01145"/>
    </source>
</evidence>
<keyword evidence="1" id="KW-0175">Coiled coil</keyword>
<dbReference type="Pfam" id="PF01145">
    <property type="entry name" value="Band_7"/>
    <property type="match status" value="1"/>
</dbReference>
<feature type="compositionally biased region" description="Gly residues" evidence="2">
    <location>
        <begin position="57"/>
        <end position="66"/>
    </location>
</feature>